<sequence length="81" mass="9175">MQPDELLTLLSAWLDEEADETALQRACEMARTQTLELAALLEWLARYRCAPDRRATALRAVRAALRLPTMPGPACRRDPPR</sequence>
<keyword evidence="2" id="KW-1185">Reference proteome</keyword>
<gene>
    <name evidence="1" type="ORF">G7Y85_08090</name>
</gene>
<name>A0A6M2BR86_9GAMM</name>
<dbReference type="AlphaFoldDB" id="A0A6M2BR86"/>
<dbReference type="RefSeq" id="WP_166254576.1">
    <property type="nucleotide sequence ID" value="NZ_JAAMOW010000003.1"/>
</dbReference>
<proteinExistence type="predicted"/>
<protein>
    <submittedName>
        <fullName evidence="1">Uncharacterized protein</fullName>
    </submittedName>
</protein>
<reference evidence="1 2" key="1">
    <citation type="journal article" date="2014" name="Int. J. Syst. Evol. Microbiol.">
        <title>Solimonas terrae sp. nov., isolated from soil.</title>
        <authorList>
            <person name="Kim S.J."/>
            <person name="Moon J.Y."/>
            <person name="Weon H.Y."/>
            <person name="Ahn J.H."/>
            <person name="Chen W.M."/>
            <person name="Kwon S.W."/>
        </authorList>
    </citation>
    <scope>NUCLEOTIDE SEQUENCE [LARGE SCALE GENOMIC DNA]</scope>
    <source>
        <strain evidence="1 2">KIS83-12</strain>
    </source>
</reference>
<accession>A0A6M2BR86</accession>
<evidence type="ECO:0000313" key="1">
    <source>
        <dbReference type="EMBL" id="NGY04721.1"/>
    </source>
</evidence>
<evidence type="ECO:0000313" key="2">
    <source>
        <dbReference type="Proteomes" id="UP000472676"/>
    </source>
</evidence>
<comment type="caution">
    <text evidence="1">The sequence shown here is derived from an EMBL/GenBank/DDBJ whole genome shotgun (WGS) entry which is preliminary data.</text>
</comment>
<dbReference type="EMBL" id="JAAMOW010000003">
    <property type="protein sequence ID" value="NGY04721.1"/>
    <property type="molecule type" value="Genomic_DNA"/>
</dbReference>
<organism evidence="1 2">
    <name type="scientific">Solimonas terrae</name>
    <dbReference type="NCBI Taxonomy" id="1396819"/>
    <lineage>
        <taxon>Bacteria</taxon>
        <taxon>Pseudomonadati</taxon>
        <taxon>Pseudomonadota</taxon>
        <taxon>Gammaproteobacteria</taxon>
        <taxon>Nevskiales</taxon>
        <taxon>Nevskiaceae</taxon>
        <taxon>Solimonas</taxon>
    </lineage>
</organism>
<dbReference type="Proteomes" id="UP000472676">
    <property type="component" value="Unassembled WGS sequence"/>
</dbReference>